<dbReference type="GO" id="GO:0046872">
    <property type="term" value="F:metal ion binding"/>
    <property type="evidence" value="ECO:0007669"/>
    <property type="project" value="UniProtKB-KW"/>
</dbReference>
<evidence type="ECO:0000256" key="5">
    <source>
        <dbReference type="ARBA" id="ARBA00022723"/>
    </source>
</evidence>
<feature type="domain" description="tRNA nucleotidyltransferase/poly(A) polymerase RNA and SrmB- binding" evidence="13">
    <location>
        <begin position="130"/>
        <end position="191"/>
    </location>
</feature>
<dbReference type="GO" id="GO:0008033">
    <property type="term" value="P:tRNA processing"/>
    <property type="evidence" value="ECO:0007669"/>
    <property type="project" value="UniProtKB-KW"/>
</dbReference>
<evidence type="ECO:0000259" key="13">
    <source>
        <dbReference type="Pfam" id="PF12627"/>
    </source>
</evidence>
<dbReference type="SUPFAM" id="SSF81301">
    <property type="entry name" value="Nucleotidyltransferase"/>
    <property type="match status" value="1"/>
</dbReference>
<dbReference type="Proteomes" id="UP000428328">
    <property type="component" value="Chromosome"/>
</dbReference>
<feature type="domain" description="Poly A polymerase head" evidence="12">
    <location>
        <begin position="3"/>
        <end position="43"/>
    </location>
</feature>
<keyword evidence="10 11" id="KW-0694">RNA-binding</keyword>
<dbReference type="Gene3D" id="1.10.3090.10">
    <property type="entry name" value="cca-adding enzyme, domain 2"/>
    <property type="match status" value="1"/>
</dbReference>
<evidence type="ECO:0000256" key="1">
    <source>
        <dbReference type="ARBA" id="ARBA00001946"/>
    </source>
</evidence>
<evidence type="ECO:0000313" key="14">
    <source>
        <dbReference type="EMBL" id="QGY42070.1"/>
    </source>
</evidence>
<dbReference type="GO" id="GO:0005524">
    <property type="term" value="F:ATP binding"/>
    <property type="evidence" value="ECO:0007669"/>
    <property type="project" value="UniProtKB-KW"/>
</dbReference>
<keyword evidence="4" id="KW-0548">Nucleotidyltransferase</keyword>
<proteinExistence type="inferred from homology"/>
<dbReference type="EMBL" id="CP046400">
    <property type="protein sequence ID" value="QGY42070.1"/>
    <property type="molecule type" value="Genomic_DNA"/>
</dbReference>
<keyword evidence="7" id="KW-0692">RNA repair</keyword>
<dbReference type="Gene3D" id="3.30.460.10">
    <property type="entry name" value="Beta Polymerase, domain 2"/>
    <property type="match status" value="1"/>
</dbReference>
<evidence type="ECO:0000259" key="12">
    <source>
        <dbReference type="Pfam" id="PF01743"/>
    </source>
</evidence>
<dbReference type="GO" id="GO:0042245">
    <property type="term" value="P:RNA repair"/>
    <property type="evidence" value="ECO:0007669"/>
    <property type="project" value="UniProtKB-KW"/>
</dbReference>
<dbReference type="KEGG" id="psel:GM415_14685"/>
<evidence type="ECO:0000256" key="3">
    <source>
        <dbReference type="ARBA" id="ARBA00022694"/>
    </source>
</evidence>
<reference evidence="14 15" key="1">
    <citation type="submission" date="2019-11" db="EMBL/GenBank/DDBJ databases">
        <authorList>
            <person name="Zheng R.K."/>
            <person name="Sun C.M."/>
        </authorList>
    </citation>
    <scope>NUCLEOTIDE SEQUENCE [LARGE SCALE GENOMIC DNA]</scope>
    <source>
        <strain evidence="14 15">SRB007</strain>
    </source>
</reference>
<evidence type="ECO:0000256" key="10">
    <source>
        <dbReference type="ARBA" id="ARBA00022884"/>
    </source>
</evidence>
<dbReference type="Pfam" id="PF12627">
    <property type="entry name" value="PolyA_pol_RNAbd"/>
    <property type="match status" value="1"/>
</dbReference>
<dbReference type="GO" id="GO:0003723">
    <property type="term" value="F:RNA binding"/>
    <property type="evidence" value="ECO:0007669"/>
    <property type="project" value="UniProtKB-KW"/>
</dbReference>
<keyword evidence="2 11" id="KW-0808">Transferase</keyword>
<dbReference type="PANTHER" id="PTHR47545:SF1">
    <property type="entry name" value="MULTIFUNCTIONAL CCA PROTEIN"/>
    <property type="match status" value="1"/>
</dbReference>
<dbReference type="AlphaFoldDB" id="A0A6I6JMA2"/>
<keyword evidence="5" id="KW-0479">Metal-binding</keyword>
<evidence type="ECO:0000313" key="15">
    <source>
        <dbReference type="Proteomes" id="UP000428328"/>
    </source>
</evidence>
<accession>A0A6I6JMA2</accession>
<dbReference type="InterPro" id="IPR032828">
    <property type="entry name" value="PolyA_RNA-bd"/>
</dbReference>
<organism evidence="14 15">
    <name type="scientific">Pseudodesulfovibrio cashew</name>
    <dbReference type="NCBI Taxonomy" id="2678688"/>
    <lineage>
        <taxon>Bacteria</taxon>
        <taxon>Pseudomonadati</taxon>
        <taxon>Thermodesulfobacteriota</taxon>
        <taxon>Desulfovibrionia</taxon>
        <taxon>Desulfovibrionales</taxon>
        <taxon>Desulfovibrionaceae</taxon>
    </lineage>
</organism>
<keyword evidence="8" id="KW-0067">ATP-binding</keyword>
<dbReference type="Pfam" id="PF01743">
    <property type="entry name" value="PolyA_pol"/>
    <property type="match status" value="1"/>
</dbReference>
<name>A0A6I6JMA2_9BACT</name>
<gene>
    <name evidence="14" type="ORF">GM415_14685</name>
</gene>
<evidence type="ECO:0000256" key="9">
    <source>
        <dbReference type="ARBA" id="ARBA00022842"/>
    </source>
</evidence>
<comment type="cofactor">
    <cofactor evidence="1">
        <name>Mg(2+)</name>
        <dbReference type="ChEBI" id="CHEBI:18420"/>
    </cofactor>
</comment>
<comment type="similarity">
    <text evidence="11">Belongs to the tRNA nucleotidyltransferase/poly(A) polymerase family.</text>
</comment>
<keyword evidence="15" id="KW-1185">Reference proteome</keyword>
<keyword evidence="3" id="KW-0819">tRNA processing</keyword>
<dbReference type="InterPro" id="IPR050124">
    <property type="entry name" value="tRNA_CCA-adding_enzyme"/>
</dbReference>
<dbReference type="GO" id="GO:0016779">
    <property type="term" value="F:nucleotidyltransferase activity"/>
    <property type="evidence" value="ECO:0007669"/>
    <property type="project" value="UniProtKB-KW"/>
</dbReference>
<evidence type="ECO:0000256" key="4">
    <source>
        <dbReference type="ARBA" id="ARBA00022695"/>
    </source>
</evidence>
<evidence type="ECO:0000256" key="6">
    <source>
        <dbReference type="ARBA" id="ARBA00022741"/>
    </source>
</evidence>
<keyword evidence="6" id="KW-0547">Nucleotide-binding</keyword>
<dbReference type="InterPro" id="IPR043519">
    <property type="entry name" value="NT_sf"/>
</dbReference>
<sequence>MKVYLAGGAVRDILLGKPIKDRDYLVTDTTRQEFEARFPAAREVGHTFPVYLLERMEFSFPRAETLEEEIKSRDLTVNAMLLDEDGELIAHPQALDDLVNRVLRPAAPDSLTSDPLRVFRAARFWARFPDFTPHPELRAAMSAVAEAGLLETIAPDRVGQETIKALNSPKPGNFLQLLAETRCLSPWFREFQGGMTIPAGPPAYHDTHVIGHTCRIMDRLAGDEIAVWMGLCHDLGKMLSDPKFLPRHHGHDKRGIGPAESLAKRIRLSNAHVTAGIKAAQWHMTAARYEELRPGTRVDLLMDLHLSRTVAPLFALIVADTGVDLLSQAKTDLESILAVSLPPESRNLGSKSGQILRELRAAVLGRSKKR</sequence>
<dbReference type="SUPFAM" id="SSF81891">
    <property type="entry name" value="Poly A polymerase C-terminal region-like"/>
    <property type="match status" value="1"/>
</dbReference>
<keyword evidence="9" id="KW-0460">Magnesium</keyword>
<dbReference type="PANTHER" id="PTHR47545">
    <property type="entry name" value="MULTIFUNCTIONAL CCA PROTEIN"/>
    <property type="match status" value="1"/>
</dbReference>
<dbReference type="InterPro" id="IPR002646">
    <property type="entry name" value="PolA_pol_head_dom"/>
</dbReference>
<protein>
    <submittedName>
        <fullName evidence="14">tRNA nucleotidyltransferase</fullName>
    </submittedName>
</protein>
<evidence type="ECO:0000256" key="2">
    <source>
        <dbReference type="ARBA" id="ARBA00022679"/>
    </source>
</evidence>
<evidence type="ECO:0000256" key="8">
    <source>
        <dbReference type="ARBA" id="ARBA00022840"/>
    </source>
</evidence>
<evidence type="ECO:0000256" key="11">
    <source>
        <dbReference type="RuleBase" id="RU003953"/>
    </source>
</evidence>
<evidence type="ECO:0000256" key="7">
    <source>
        <dbReference type="ARBA" id="ARBA00022800"/>
    </source>
</evidence>